<reference evidence="7" key="1">
    <citation type="journal article" date="2014" name="Front. Microbiol.">
        <title>High frequency of phylogenetically diverse reductive dehalogenase-homologous genes in deep subseafloor sedimentary metagenomes.</title>
        <authorList>
            <person name="Kawai M."/>
            <person name="Futagami T."/>
            <person name="Toyoda A."/>
            <person name="Takaki Y."/>
            <person name="Nishi S."/>
            <person name="Hori S."/>
            <person name="Arai W."/>
            <person name="Tsubouchi T."/>
            <person name="Morono Y."/>
            <person name="Uchiyama I."/>
            <person name="Ito T."/>
            <person name="Fujiyama A."/>
            <person name="Inagaki F."/>
            <person name="Takami H."/>
        </authorList>
    </citation>
    <scope>NUCLEOTIDE SEQUENCE</scope>
    <source>
        <strain evidence="7">Expedition CK06-06</strain>
    </source>
</reference>
<protein>
    <recommendedName>
        <fullName evidence="6">Sigma-54 factor interaction domain-containing protein</fullName>
    </recommendedName>
</protein>
<evidence type="ECO:0000256" key="1">
    <source>
        <dbReference type="ARBA" id="ARBA00022741"/>
    </source>
</evidence>
<dbReference type="PROSITE" id="PS00688">
    <property type="entry name" value="SIGMA54_INTERACT_3"/>
    <property type="match status" value="1"/>
</dbReference>
<accession>X0Y3D5</accession>
<dbReference type="AlphaFoldDB" id="X0Y3D5"/>
<dbReference type="CDD" id="cd00009">
    <property type="entry name" value="AAA"/>
    <property type="match status" value="1"/>
</dbReference>
<dbReference type="InterPro" id="IPR003593">
    <property type="entry name" value="AAA+_ATPase"/>
</dbReference>
<dbReference type="PANTHER" id="PTHR32071">
    <property type="entry name" value="TRANSCRIPTIONAL REGULATORY PROTEIN"/>
    <property type="match status" value="1"/>
</dbReference>
<dbReference type="PROSITE" id="PS00676">
    <property type="entry name" value="SIGMA54_INTERACT_2"/>
    <property type="match status" value="1"/>
</dbReference>
<dbReference type="GO" id="GO:0006355">
    <property type="term" value="P:regulation of DNA-templated transcription"/>
    <property type="evidence" value="ECO:0007669"/>
    <property type="project" value="InterPro"/>
</dbReference>
<evidence type="ECO:0000256" key="3">
    <source>
        <dbReference type="ARBA" id="ARBA00023015"/>
    </source>
</evidence>
<keyword evidence="1" id="KW-0547">Nucleotide-binding</keyword>
<dbReference type="Pfam" id="PF25601">
    <property type="entry name" value="AAA_lid_14"/>
    <property type="match status" value="1"/>
</dbReference>
<organism evidence="7">
    <name type="scientific">marine sediment metagenome</name>
    <dbReference type="NCBI Taxonomy" id="412755"/>
    <lineage>
        <taxon>unclassified sequences</taxon>
        <taxon>metagenomes</taxon>
        <taxon>ecological metagenomes</taxon>
    </lineage>
</organism>
<keyword evidence="3" id="KW-0805">Transcription regulation</keyword>
<evidence type="ECO:0000256" key="2">
    <source>
        <dbReference type="ARBA" id="ARBA00022840"/>
    </source>
</evidence>
<dbReference type="PANTHER" id="PTHR32071:SF57">
    <property type="entry name" value="C4-DICARBOXYLATE TRANSPORT TRANSCRIPTIONAL REGULATORY PROTEIN DCTD"/>
    <property type="match status" value="1"/>
</dbReference>
<dbReference type="SMART" id="SM00382">
    <property type="entry name" value="AAA"/>
    <property type="match status" value="1"/>
</dbReference>
<feature type="domain" description="Sigma-54 factor interaction" evidence="6">
    <location>
        <begin position="1"/>
        <end position="227"/>
    </location>
</feature>
<dbReference type="PROSITE" id="PS50045">
    <property type="entry name" value="SIGMA54_INTERACT_4"/>
    <property type="match status" value="1"/>
</dbReference>
<dbReference type="Pfam" id="PF00158">
    <property type="entry name" value="Sigma54_activat"/>
    <property type="match status" value="1"/>
</dbReference>
<sequence>VSDKMKSTFALMCKFAATDGTVLVCGQSGTGKELIVRAIHQASKRKSGPFVVVNCGAIPSNLIESEFFGHEAGSFTDAKELRIGKFEAADGGTLFLDEIGELTLEAQVKLLRIIEEGTFSRVGGNKPIAVDVRVMAATNQDLSTMVQERKFREDLYWRLNVLSLSVCPLQERKEDIPMLVDYFLDRYATPLGIKQPVVSDKAMDLLMAYDWPGNVRELQNCIYSAMTIASGPTIEPADLPRRIYSDSE</sequence>
<dbReference type="GO" id="GO:0005524">
    <property type="term" value="F:ATP binding"/>
    <property type="evidence" value="ECO:0007669"/>
    <property type="project" value="UniProtKB-KW"/>
</dbReference>
<dbReference type="GO" id="GO:0003677">
    <property type="term" value="F:DNA binding"/>
    <property type="evidence" value="ECO:0007669"/>
    <property type="project" value="UniProtKB-KW"/>
</dbReference>
<dbReference type="FunFam" id="3.40.50.300:FF:000006">
    <property type="entry name" value="DNA-binding transcriptional regulator NtrC"/>
    <property type="match status" value="1"/>
</dbReference>
<gene>
    <name evidence="7" type="ORF">S01H1_68345</name>
</gene>
<dbReference type="InterPro" id="IPR027417">
    <property type="entry name" value="P-loop_NTPase"/>
</dbReference>
<dbReference type="Gene3D" id="1.10.8.60">
    <property type="match status" value="1"/>
</dbReference>
<keyword evidence="2" id="KW-0067">ATP-binding</keyword>
<proteinExistence type="predicted"/>
<dbReference type="EMBL" id="BARS01045320">
    <property type="protein sequence ID" value="GAG31386.1"/>
    <property type="molecule type" value="Genomic_DNA"/>
</dbReference>
<dbReference type="InterPro" id="IPR025943">
    <property type="entry name" value="Sigma_54_int_dom_ATP-bd_2"/>
</dbReference>
<evidence type="ECO:0000259" key="6">
    <source>
        <dbReference type="PROSITE" id="PS50045"/>
    </source>
</evidence>
<keyword evidence="4" id="KW-0238">DNA-binding</keyword>
<evidence type="ECO:0000256" key="4">
    <source>
        <dbReference type="ARBA" id="ARBA00023125"/>
    </source>
</evidence>
<dbReference type="PROSITE" id="PS00675">
    <property type="entry name" value="SIGMA54_INTERACT_1"/>
    <property type="match status" value="1"/>
</dbReference>
<dbReference type="InterPro" id="IPR002078">
    <property type="entry name" value="Sigma_54_int"/>
</dbReference>
<feature type="non-terminal residue" evidence="7">
    <location>
        <position position="248"/>
    </location>
</feature>
<dbReference type="Gene3D" id="3.40.50.300">
    <property type="entry name" value="P-loop containing nucleotide triphosphate hydrolases"/>
    <property type="match status" value="1"/>
</dbReference>
<dbReference type="InterPro" id="IPR025662">
    <property type="entry name" value="Sigma_54_int_dom_ATP-bd_1"/>
</dbReference>
<comment type="caution">
    <text evidence="7">The sequence shown here is derived from an EMBL/GenBank/DDBJ whole genome shotgun (WGS) entry which is preliminary data.</text>
</comment>
<keyword evidence="5" id="KW-0804">Transcription</keyword>
<dbReference type="SUPFAM" id="SSF52540">
    <property type="entry name" value="P-loop containing nucleoside triphosphate hydrolases"/>
    <property type="match status" value="1"/>
</dbReference>
<dbReference type="InterPro" id="IPR058031">
    <property type="entry name" value="AAA_lid_NorR"/>
</dbReference>
<evidence type="ECO:0000256" key="5">
    <source>
        <dbReference type="ARBA" id="ARBA00023163"/>
    </source>
</evidence>
<feature type="non-terminal residue" evidence="7">
    <location>
        <position position="1"/>
    </location>
</feature>
<evidence type="ECO:0000313" key="7">
    <source>
        <dbReference type="EMBL" id="GAG31386.1"/>
    </source>
</evidence>
<name>X0Y3D5_9ZZZZ</name>
<dbReference type="InterPro" id="IPR025944">
    <property type="entry name" value="Sigma_54_int_dom_CS"/>
</dbReference>